<evidence type="ECO:0000313" key="3">
    <source>
        <dbReference type="Proteomes" id="UP001164390"/>
    </source>
</evidence>
<feature type="transmembrane region" description="Helical" evidence="1">
    <location>
        <begin position="78"/>
        <end position="98"/>
    </location>
</feature>
<dbReference type="PANTHER" id="PTHR23542:SF1">
    <property type="entry name" value="MAJOR FACILITATOR SUPERFAMILY (MFS) PROFILE DOMAIN-CONTAINING PROTEIN"/>
    <property type="match status" value="1"/>
</dbReference>
<organism evidence="2 3">
    <name type="scientific">Solicola gregarius</name>
    <dbReference type="NCBI Taxonomy" id="2908642"/>
    <lineage>
        <taxon>Bacteria</taxon>
        <taxon>Bacillati</taxon>
        <taxon>Actinomycetota</taxon>
        <taxon>Actinomycetes</taxon>
        <taxon>Propionibacteriales</taxon>
        <taxon>Nocardioidaceae</taxon>
        <taxon>Solicola</taxon>
    </lineage>
</organism>
<feature type="transmembrane region" description="Helical" evidence="1">
    <location>
        <begin position="210"/>
        <end position="231"/>
    </location>
</feature>
<dbReference type="RefSeq" id="WP_271634064.1">
    <property type="nucleotide sequence ID" value="NZ_CP094970.1"/>
</dbReference>
<dbReference type="InterPro" id="IPR011701">
    <property type="entry name" value="MFS"/>
</dbReference>
<name>A0AA46YL50_9ACTN</name>
<feature type="transmembrane region" description="Helical" evidence="1">
    <location>
        <begin position="337"/>
        <end position="360"/>
    </location>
</feature>
<feature type="transmembrane region" description="Helical" evidence="1">
    <location>
        <begin position="12"/>
        <end position="39"/>
    </location>
</feature>
<dbReference type="PANTHER" id="PTHR23542">
    <property type="match status" value="1"/>
</dbReference>
<protein>
    <submittedName>
        <fullName evidence="2">MFS transporter</fullName>
    </submittedName>
</protein>
<dbReference type="SUPFAM" id="SSF103473">
    <property type="entry name" value="MFS general substrate transporter"/>
    <property type="match status" value="1"/>
</dbReference>
<dbReference type="Pfam" id="PF07690">
    <property type="entry name" value="MFS_1"/>
    <property type="match status" value="1"/>
</dbReference>
<feature type="transmembrane region" description="Helical" evidence="1">
    <location>
        <begin position="307"/>
        <end position="325"/>
    </location>
</feature>
<feature type="transmembrane region" description="Helical" evidence="1">
    <location>
        <begin position="110"/>
        <end position="129"/>
    </location>
</feature>
<feature type="transmembrane region" description="Helical" evidence="1">
    <location>
        <begin position="366"/>
        <end position="386"/>
    </location>
</feature>
<evidence type="ECO:0000313" key="2">
    <source>
        <dbReference type="EMBL" id="UYM05264.1"/>
    </source>
</evidence>
<dbReference type="Proteomes" id="UP001164390">
    <property type="component" value="Chromosome"/>
</dbReference>
<keyword evidence="1" id="KW-0812">Transmembrane</keyword>
<gene>
    <name evidence="2" type="ORF">L0C25_22575</name>
</gene>
<accession>A0AA46YL50</accession>
<dbReference type="InterPro" id="IPR036259">
    <property type="entry name" value="MFS_trans_sf"/>
</dbReference>
<dbReference type="EMBL" id="CP094970">
    <property type="protein sequence ID" value="UYM05264.1"/>
    <property type="molecule type" value="Genomic_DNA"/>
</dbReference>
<evidence type="ECO:0000256" key="1">
    <source>
        <dbReference type="SAM" id="Phobius"/>
    </source>
</evidence>
<dbReference type="AlphaFoldDB" id="A0AA46YL50"/>
<keyword evidence="1" id="KW-1133">Transmembrane helix</keyword>
<feature type="transmembrane region" description="Helical" evidence="1">
    <location>
        <begin position="141"/>
        <end position="165"/>
    </location>
</feature>
<reference evidence="2" key="1">
    <citation type="submission" date="2022-01" db="EMBL/GenBank/DDBJ databases">
        <title>Nocardioidaceae gen. sp. A5X3R13.</title>
        <authorList>
            <person name="Lopez Marin M.A."/>
            <person name="Uhlik O."/>
        </authorList>
    </citation>
    <scope>NUCLEOTIDE SEQUENCE</scope>
    <source>
        <strain evidence="2">A5X3R13</strain>
    </source>
</reference>
<keyword evidence="1" id="KW-0472">Membrane</keyword>
<keyword evidence="3" id="KW-1185">Reference proteome</keyword>
<dbReference type="GO" id="GO:0022857">
    <property type="term" value="F:transmembrane transporter activity"/>
    <property type="evidence" value="ECO:0007669"/>
    <property type="project" value="InterPro"/>
</dbReference>
<feature type="transmembrane region" description="Helical" evidence="1">
    <location>
        <begin position="171"/>
        <end position="189"/>
    </location>
</feature>
<feature type="transmembrane region" description="Helical" evidence="1">
    <location>
        <begin position="251"/>
        <end position="270"/>
    </location>
</feature>
<feature type="transmembrane region" description="Helical" evidence="1">
    <location>
        <begin position="45"/>
        <end position="66"/>
    </location>
</feature>
<proteinExistence type="predicted"/>
<dbReference type="KEGG" id="sgrg:L0C25_22575"/>
<feature type="transmembrane region" description="Helical" evidence="1">
    <location>
        <begin position="282"/>
        <end position="301"/>
    </location>
</feature>
<sequence length="405" mass="42035">MFDTYRRVLSLPGALLFSMTGLVARLPISMISLGIVLLVSERTGSYAYAGGISAVCIIATALASPLQGRIADARGQRLTLLVVPSMFAAGTALLILAIERDLPTPVPHLFAAWAGAALPQIGSLVRARWTYLVDERRRLNTAFAFEAVVDEVVFITGPVLVTLLATLVDPAAGLVVAGATGLVGGLALASQRRTAPPVRSADRTTPRLPMGWAILGPLCVAGAGSGAMFGAGEVVTVAFATEQGQRTASGALLAVWAFASLVSGLVVGAIDIRSEPLRRFRVASLLLTAAMAPLVIVQSVVLVGVTLFVAGFAISPMLVAQMSLLEQVVPRERLTEGLSWFSMGMAAGVAIGGAASGWVVDHHGASPAYLVPTVAAALAAAVAWVVPKRTVDRLRAAPVRRVHLD</sequence>
<dbReference type="Gene3D" id="1.20.1250.20">
    <property type="entry name" value="MFS general substrate transporter like domains"/>
    <property type="match status" value="1"/>
</dbReference>